<evidence type="ECO:0000256" key="1">
    <source>
        <dbReference type="ARBA" id="ARBA00022898"/>
    </source>
</evidence>
<dbReference type="PANTHER" id="PTHR30244">
    <property type="entry name" value="TRANSAMINASE"/>
    <property type="match status" value="1"/>
</dbReference>
<keyword evidence="7" id="KW-0808">Transferase</keyword>
<reference evidence="6 9" key="3">
    <citation type="journal article" date="2017" name="Nat. Microbiol.">
        <title>Natural product diversity associated with the nematode symbionts Photorhabdus and Xenorhabdus.</title>
        <authorList>
            <person name="Tobias N.J."/>
            <person name="Wolff H."/>
            <person name="Djahanschiri B."/>
            <person name="Grundmann F."/>
            <person name="Kronenwerth M."/>
            <person name="Shi Y.M."/>
            <person name="Simonyi S."/>
            <person name="Grun P."/>
            <person name="Shapiro-Ilan D."/>
            <person name="Pidot S.J."/>
            <person name="Stinear T.P."/>
            <person name="Ebersberger I."/>
            <person name="Bode H.B."/>
        </authorList>
    </citation>
    <scope>NUCLEOTIDE SEQUENCE [LARGE SCALE GENOMIC DNA]</scope>
    <source>
        <strain evidence="6 9">DSM 16336</strain>
    </source>
</reference>
<dbReference type="Pfam" id="PF01041">
    <property type="entry name" value="DegT_DnrJ_EryC1"/>
    <property type="match status" value="1"/>
</dbReference>
<dbReference type="CDD" id="cd00616">
    <property type="entry name" value="AHBA_syn"/>
    <property type="match status" value="1"/>
</dbReference>
<dbReference type="InterPro" id="IPR000653">
    <property type="entry name" value="DegT/StrS_aminotransferase"/>
</dbReference>
<dbReference type="PANTHER" id="PTHR30244:SF34">
    <property type="entry name" value="DTDP-4-AMINO-4,6-DIDEOXYGALACTOSE TRANSAMINASE"/>
    <property type="match status" value="1"/>
</dbReference>
<dbReference type="InterPro" id="IPR015424">
    <property type="entry name" value="PyrdxlP-dep_Trfase"/>
</dbReference>
<dbReference type="GO" id="GO:0008483">
    <property type="term" value="F:transaminase activity"/>
    <property type="evidence" value="ECO:0007669"/>
    <property type="project" value="UniProtKB-KW"/>
</dbReference>
<dbReference type="EMBL" id="FTLG01000076">
    <property type="protein sequence ID" value="SIP72754.1"/>
    <property type="molecule type" value="Genomic_DNA"/>
</dbReference>
<reference evidence="8" key="1">
    <citation type="submission" date="2016-12" db="EMBL/GenBank/DDBJ databases">
        <authorList>
            <person name="Gaudriault S."/>
        </authorList>
    </citation>
    <scope>NUCLEOTIDE SEQUENCE [LARGE SCALE GENOMIC DNA]</scope>
    <source>
        <strain evidence="8">HGB1681 (deposited as PTA-6826 in the American Type Culture Collection)</strain>
    </source>
</reference>
<feature type="modified residue" description="N6-(pyridoxal phosphate)lysine" evidence="4">
    <location>
        <position position="181"/>
    </location>
</feature>
<dbReference type="SUPFAM" id="SSF53383">
    <property type="entry name" value="PLP-dependent transferases"/>
    <property type="match status" value="1"/>
</dbReference>
<evidence type="ECO:0000256" key="4">
    <source>
        <dbReference type="PIRSR" id="PIRSR000390-2"/>
    </source>
</evidence>
<dbReference type="EC" id="3.1.13.1" evidence="7"/>
<dbReference type="Gene3D" id="3.40.640.10">
    <property type="entry name" value="Type I PLP-dependent aspartate aminotransferase-like (Major domain)"/>
    <property type="match status" value="1"/>
</dbReference>
<dbReference type="RefSeq" id="WP_086956025.1">
    <property type="nucleotide sequence ID" value="NZ_CAWNQC010000243.1"/>
</dbReference>
<dbReference type="Proteomes" id="UP000196435">
    <property type="component" value="Unassembled WGS sequence"/>
</dbReference>
<accession>A0A1N6MVE8</accession>
<dbReference type="EMBL" id="NIBU01000045">
    <property type="protein sequence ID" value="PHM31112.1"/>
    <property type="molecule type" value="Genomic_DNA"/>
</dbReference>
<gene>
    <name evidence="6" type="ORF">Xinn_03059</name>
    <name evidence="7" type="ORF">XIS1_1670014</name>
</gene>
<sequence>MKFPQWPDFAEKSLKDIQQPLLSGEVNYWTGEKGMEFENKFAHWIGAEMAISCNSGTSAVNIAVGALNIGPGDEVIVPSYTFIATSFAVLQCGAIPVFCDTTEEHTIDPAKIEALITKRTKAIIVVHLYGVVCDMDAIIAIARRHNLKVIEDSAQCLGGKYKGKLVGTIGDVGTFSFCQSKHFTTGGEGGMVVTNNPDIGWECRAYRDHGFDVKRKFDLLALEEVSWHVHNRIGYNYRMTEIQSIIGINELERFDDWNMHNRKQYAKIYDAKFSEIDLIHSLPLNSEDRQNGYWLYPIVFDLDKLDCTAEIILRDLKEIGVPAFKIQWPEAYGERVFRELRGFGSANFPFRSSEYTSPESVNYCDIVCETARSLLPRTISLYLHPSWNEEHIVYCADQLIAVLENHRIR</sequence>
<keyword evidence="9" id="KW-1185">Reference proteome</keyword>
<evidence type="ECO:0000256" key="2">
    <source>
        <dbReference type="ARBA" id="ARBA00037999"/>
    </source>
</evidence>
<dbReference type="OrthoDB" id="9804264at2"/>
<organism evidence="7 8">
    <name type="scientific">Xenorhabdus innexi</name>
    <dbReference type="NCBI Taxonomy" id="290109"/>
    <lineage>
        <taxon>Bacteria</taxon>
        <taxon>Pseudomonadati</taxon>
        <taxon>Pseudomonadota</taxon>
        <taxon>Gammaproteobacteria</taxon>
        <taxon>Enterobacterales</taxon>
        <taxon>Morganellaceae</taxon>
        <taxon>Xenorhabdus</taxon>
    </lineage>
</organism>
<proteinExistence type="inferred from homology"/>
<evidence type="ECO:0000256" key="5">
    <source>
        <dbReference type="RuleBase" id="RU004508"/>
    </source>
</evidence>
<evidence type="ECO:0000313" key="9">
    <source>
        <dbReference type="Proteomes" id="UP000224871"/>
    </source>
</evidence>
<feature type="active site" description="Proton acceptor" evidence="3">
    <location>
        <position position="181"/>
    </location>
</feature>
<evidence type="ECO:0000313" key="8">
    <source>
        <dbReference type="Proteomes" id="UP000196435"/>
    </source>
</evidence>
<dbReference type="InterPro" id="IPR015421">
    <property type="entry name" value="PyrdxlP-dep_Trfase_major"/>
</dbReference>
<comment type="similarity">
    <text evidence="2 5">Belongs to the DegT/DnrJ/EryC1 family.</text>
</comment>
<evidence type="ECO:0000256" key="3">
    <source>
        <dbReference type="PIRSR" id="PIRSR000390-1"/>
    </source>
</evidence>
<dbReference type="GO" id="GO:0008859">
    <property type="term" value="F:exoribonuclease II activity"/>
    <property type="evidence" value="ECO:0007669"/>
    <property type="project" value="UniProtKB-EC"/>
</dbReference>
<dbReference type="AlphaFoldDB" id="A0A1N6MVE8"/>
<keyword evidence="7" id="KW-0378">Hydrolase</keyword>
<keyword evidence="1 4" id="KW-0663">Pyridoxal phosphate</keyword>
<keyword evidence="7" id="KW-0032">Aminotransferase</keyword>
<dbReference type="GO" id="GO:0030170">
    <property type="term" value="F:pyridoxal phosphate binding"/>
    <property type="evidence" value="ECO:0007669"/>
    <property type="project" value="TreeGrafter"/>
</dbReference>
<evidence type="ECO:0000313" key="7">
    <source>
        <dbReference type="EMBL" id="SIP72754.1"/>
    </source>
</evidence>
<dbReference type="GO" id="GO:0000271">
    <property type="term" value="P:polysaccharide biosynthetic process"/>
    <property type="evidence" value="ECO:0007669"/>
    <property type="project" value="TreeGrafter"/>
</dbReference>
<dbReference type="Proteomes" id="UP000224871">
    <property type="component" value="Unassembled WGS sequence"/>
</dbReference>
<protein>
    <submittedName>
        <fullName evidence="7">Aminotransferase enzyme</fullName>
        <ecNumber evidence="7">3.1.13.1</ecNumber>
    </submittedName>
    <submittedName>
        <fullName evidence="6">Pyridoxal phosphate-dependent enzyme</fullName>
    </submittedName>
</protein>
<dbReference type="Gene3D" id="3.90.1150.10">
    <property type="entry name" value="Aspartate Aminotransferase, domain 1"/>
    <property type="match status" value="1"/>
</dbReference>
<dbReference type="InterPro" id="IPR015422">
    <property type="entry name" value="PyrdxlP-dep_Trfase_small"/>
</dbReference>
<name>A0A1N6MVE8_9GAMM</name>
<evidence type="ECO:0000313" key="6">
    <source>
        <dbReference type="EMBL" id="PHM31112.1"/>
    </source>
</evidence>
<reference evidence="7" key="2">
    <citation type="submission" date="2016-12" db="EMBL/GenBank/DDBJ databases">
        <authorList>
            <person name="Song W.-J."/>
            <person name="Kurnit D.M."/>
        </authorList>
    </citation>
    <scope>NUCLEOTIDE SEQUENCE [LARGE SCALE GENOMIC DNA]</scope>
    <source>
        <strain evidence="7">HGB1681</strain>
    </source>
</reference>
<dbReference type="PIRSF" id="PIRSF000390">
    <property type="entry name" value="PLP_StrS"/>
    <property type="match status" value="1"/>
</dbReference>